<feature type="region of interest" description="Disordered" evidence="1">
    <location>
        <begin position="45"/>
        <end position="66"/>
    </location>
</feature>
<accession>A0A836C9M5</accession>
<gene>
    <name evidence="2" type="ORF">JKP88DRAFT_227246</name>
</gene>
<proteinExistence type="predicted"/>
<dbReference type="AlphaFoldDB" id="A0A836C9M5"/>
<evidence type="ECO:0000256" key="1">
    <source>
        <dbReference type="SAM" id="MobiDB-lite"/>
    </source>
</evidence>
<organism evidence="2 3">
    <name type="scientific">Tribonema minus</name>
    <dbReference type="NCBI Taxonomy" id="303371"/>
    <lineage>
        <taxon>Eukaryota</taxon>
        <taxon>Sar</taxon>
        <taxon>Stramenopiles</taxon>
        <taxon>Ochrophyta</taxon>
        <taxon>PX clade</taxon>
        <taxon>Xanthophyceae</taxon>
        <taxon>Tribonematales</taxon>
        <taxon>Tribonemataceae</taxon>
        <taxon>Tribonema</taxon>
    </lineage>
</organism>
<evidence type="ECO:0000313" key="2">
    <source>
        <dbReference type="EMBL" id="KAG5176948.1"/>
    </source>
</evidence>
<reference evidence="2" key="1">
    <citation type="submission" date="2021-02" db="EMBL/GenBank/DDBJ databases">
        <title>First Annotated Genome of the Yellow-green Alga Tribonema minus.</title>
        <authorList>
            <person name="Mahan K.M."/>
        </authorList>
    </citation>
    <scope>NUCLEOTIDE SEQUENCE</scope>
    <source>
        <strain evidence="2">UTEX B ZZ1240</strain>
    </source>
</reference>
<comment type="caution">
    <text evidence="2">The sequence shown here is derived from an EMBL/GenBank/DDBJ whole genome shotgun (WGS) entry which is preliminary data.</text>
</comment>
<protein>
    <submittedName>
        <fullName evidence="2">Uncharacterized protein</fullName>
    </submittedName>
</protein>
<evidence type="ECO:0000313" key="3">
    <source>
        <dbReference type="Proteomes" id="UP000664859"/>
    </source>
</evidence>
<feature type="compositionally biased region" description="Low complexity" evidence="1">
    <location>
        <begin position="45"/>
        <end position="54"/>
    </location>
</feature>
<sequence length="261" mass="27751">MVDDSTGNLQFNAEDPAALLSLALQYMQPMRPLMEVLLGRGSWPGAQTATPAAEGEGEENAHDHDSATLRNAIRWELDVDADVMERVRALLARAKLGSGVGGDGGKVFGAAERCLPLDDIDDMLAYVAGHKYLQSLLVQPNLRASVAAGYWEHVEELAREVCVFAGDGSAAVTPLANVADLTDACLRDAPALRRLESLLRAERTASLREALFIGAVPLSGRKRLRVTSAAAAAAGADPGFWVQFPEVQPGCRHLMGPLAGL</sequence>
<keyword evidence="3" id="KW-1185">Reference proteome</keyword>
<name>A0A836C9M5_9STRA</name>
<dbReference type="EMBL" id="JAFCMP010000531">
    <property type="protein sequence ID" value="KAG5176948.1"/>
    <property type="molecule type" value="Genomic_DNA"/>
</dbReference>
<dbReference type="Proteomes" id="UP000664859">
    <property type="component" value="Unassembled WGS sequence"/>
</dbReference>